<keyword evidence="3" id="KW-1185">Reference proteome</keyword>
<sequence length="59" mass="6614">MRVIAALEERRLGWRMCVSKVSAVSLWWIRPTSNAPLSGVRAMRHMGASDGDRTTSKRA</sequence>
<proteinExistence type="predicted"/>
<accession>A0AA88DPC5</accession>
<evidence type="ECO:0000313" key="3">
    <source>
        <dbReference type="Proteomes" id="UP001187192"/>
    </source>
</evidence>
<dbReference type="Proteomes" id="UP001187192">
    <property type="component" value="Unassembled WGS sequence"/>
</dbReference>
<organism evidence="2 3">
    <name type="scientific">Ficus carica</name>
    <name type="common">Common fig</name>
    <dbReference type="NCBI Taxonomy" id="3494"/>
    <lineage>
        <taxon>Eukaryota</taxon>
        <taxon>Viridiplantae</taxon>
        <taxon>Streptophyta</taxon>
        <taxon>Embryophyta</taxon>
        <taxon>Tracheophyta</taxon>
        <taxon>Spermatophyta</taxon>
        <taxon>Magnoliopsida</taxon>
        <taxon>eudicotyledons</taxon>
        <taxon>Gunneridae</taxon>
        <taxon>Pentapetalae</taxon>
        <taxon>rosids</taxon>
        <taxon>fabids</taxon>
        <taxon>Rosales</taxon>
        <taxon>Moraceae</taxon>
        <taxon>Ficeae</taxon>
        <taxon>Ficus</taxon>
    </lineage>
</organism>
<gene>
    <name evidence="2" type="ORF">TIFTF001_028203</name>
</gene>
<dbReference type="AlphaFoldDB" id="A0AA88DPC5"/>
<protein>
    <submittedName>
        <fullName evidence="2">Uncharacterized protein</fullName>
    </submittedName>
</protein>
<dbReference type="Gramene" id="FCD_00007266-RA">
    <property type="protein sequence ID" value="FCD_00007266-RA:cds"/>
    <property type="gene ID" value="FCD_00007266"/>
</dbReference>
<feature type="compositionally biased region" description="Basic and acidic residues" evidence="1">
    <location>
        <begin position="50"/>
        <end position="59"/>
    </location>
</feature>
<dbReference type="EMBL" id="BTGU01000084">
    <property type="protein sequence ID" value="GMN59116.1"/>
    <property type="molecule type" value="Genomic_DNA"/>
</dbReference>
<evidence type="ECO:0000313" key="2">
    <source>
        <dbReference type="EMBL" id="GMN59116.1"/>
    </source>
</evidence>
<comment type="caution">
    <text evidence="2">The sequence shown here is derived from an EMBL/GenBank/DDBJ whole genome shotgun (WGS) entry which is preliminary data.</text>
</comment>
<evidence type="ECO:0000256" key="1">
    <source>
        <dbReference type="SAM" id="MobiDB-lite"/>
    </source>
</evidence>
<name>A0AA88DPC5_FICCA</name>
<feature type="region of interest" description="Disordered" evidence="1">
    <location>
        <begin position="40"/>
        <end position="59"/>
    </location>
</feature>
<reference evidence="2" key="1">
    <citation type="submission" date="2023-07" db="EMBL/GenBank/DDBJ databases">
        <title>draft genome sequence of fig (Ficus carica).</title>
        <authorList>
            <person name="Takahashi T."/>
            <person name="Nishimura K."/>
        </authorList>
    </citation>
    <scope>NUCLEOTIDE SEQUENCE</scope>
</reference>